<dbReference type="EMBL" id="UYRU01042844">
    <property type="protein sequence ID" value="VDK78295.1"/>
    <property type="molecule type" value="Genomic_DNA"/>
</dbReference>
<keyword evidence="4" id="KW-1185">Reference proteome</keyword>
<organism evidence="3 4">
    <name type="scientific">Dibothriocephalus latus</name>
    <name type="common">Fish tapeworm</name>
    <name type="synonym">Diphyllobothrium latum</name>
    <dbReference type="NCBI Taxonomy" id="60516"/>
    <lineage>
        <taxon>Eukaryota</taxon>
        <taxon>Metazoa</taxon>
        <taxon>Spiralia</taxon>
        <taxon>Lophotrochozoa</taxon>
        <taxon>Platyhelminthes</taxon>
        <taxon>Cestoda</taxon>
        <taxon>Eucestoda</taxon>
        <taxon>Diphyllobothriidea</taxon>
        <taxon>Diphyllobothriidae</taxon>
        <taxon>Dibothriocephalus</taxon>
    </lineage>
</organism>
<accession>A0A3P6TBW4</accession>
<proteinExistence type="predicted"/>
<evidence type="ECO:0000256" key="1">
    <source>
        <dbReference type="ARBA" id="ARBA00022737"/>
    </source>
</evidence>
<dbReference type="InterPro" id="IPR052441">
    <property type="entry name" value="Armadillo-Ser/Thr_Kinase"/>
</dbReference>
<dbReference type="Pfam" id="PF00514">
    <property type="entry name" value="Arm"/>
    <property type="match status" value="1"/>
</dbReference>
<dbReference type="InterPro" id="IPR000357">
    <property type="entry name" value="HEAT"/>
</dbReference>
<evidence type="ECO:0008006" key="5">
    <source>
        <dbReference type="Google" id="ProtNLM"/>
    </source>
</evidence>
<name>A0A3P6TBW4_DIBLA</name>
<evidence type="ECO:0000256" key="2">
    <source>
        <dbReference type="SAM" id="MobiDB-lite"/>
    </source>
</evidence>
<evidence type="ECO:0000313" key="3">
    <source>
        <dbReference type="EMBL" id="VDK78295.1"/>
    </source>
</evidence>
<dbReference type="PANTHER" id="PTHR46618">
    <property type="entry name" value="ARMADILLO REPEAT-CONTAINING PROTEIN 3"/>
    <property type="match status" value="1"/>
</dbReference>
<feature type="compositionally biased region" description="Basic and acidic residues" evidence="2">
    <location>
        <begin position="47"/>
        <end position="59"/>
    </location>
</feature>
<dbReference type="InterPro" id="IPR011989">
    <property type="entry name" value="ARM-like"/>
</dbReference>
<feature type="region of interest" description="Disordered" evidence="2">
    <location>
        <begin position="15"/>
        <end position="59"/>
    </location>
</feature>
<dbReference type="Proteomes" id="UP000281553">
    <property type="component" value="Unassembled WGS sequence"/>
</dbReference>
<keyword evidence="1" id="KW-0677">Repeat</keyword>
<dbReference type="Gene3D" id="1.25.10.10">
    <property type="entry name" value="Leucine-rich Repeat Variant"/>
    <property type="match status" value="1"/>
</dbReference>
<sequence>MTSAGHIQRLLAIVSGTPEVNTAQQPPKEDSQKPLKKQQTSRPKRGKTTERDLLEKKEEKKVPILTPEAKMFACQILMKAAKKEEVRQILHDAGAERSLLALLTNEDAEVRAAAANVIAVFAEHSLVQQTIAKMGRDFLGVSNAVETLVSFLSQTGLWNEAILLNTLTTISNLANETVGRNKLLAASVIKGLTVVLTSRYHRIRAKSVGLLANLLLDDSARQEFITSGGLPALANLLSSAYPETRRSACSAICSVVRDTKTASVLYDLG</sequence>
<dbReference type="InterPro" id="IPR000225">
    <property type="entry name" value="Armadillo"/>
</dbReference>
<gene>
    <name evidence="3" type="ORF">DILT_LOCUS2928</name>
</gene>
<dbReference type="OrthoDB" id="7537227at2759"/>
<dbReference type="SUPFAM" id="SSF48371">
    <property type="entry name" value="ARM repeat"/>
    <property type="match status" value="1"/>
</dbReference>
<dbReference type="InterPro" id="IPR016024">
    <property type="entry name" value="ARM-type_fold"/>
</dbReference>
<dbReference type="Pfam" id="PF02985">
    <property type="entry name" value="HEAT"/>
    <property type="match status" value="1"/>
</dbReference>
<reference evidence="3 4" key="1">
    <citation type="submission" date="2018-11" db="EMBL/GenBank/DDBJ databases">
        <authorList>
            <consortium name="Pathogen Informatics"/>
        </authorList>
    </citation>
    <scope>NUCLEOTIDE SEQUENCE [LARGE SCALE GENOMIC DNA]</scope>
</reference>
<dbReference type="AlphaFoldDB" id="A0A3P6TBW4"/>
<protein>
    <recommendedName>
        <fullName evidence="5">Armadillo repeat-containing domain-containing protein</fullName>
    </recommendedName>
</protein>
<dbReference type="PANTHER" id="PTHR46618:SF1">
    <property type="entry name" value="ARMADILLO REPEAT-CONTAINING PROTEIN 3"/>
    <property type="match status" value="1"/>
</dbReference>
<evidence type="ECO:0000313" key="4">
    <source>
        <dbReference type="Proteomes" id="UP000281553"/>
    </source>
</evidence>
<dbReference type="SMART" id="SM00185">
    <property type="entry name" value="ARM"/>
    <property type="match status" value="3"/>
</dbReference>